<dbReference type="GO" id="GO:0005829">
    <property type="term" value="C:cytosol"/>
    <property type="evidence" value="ECO:0007669"/>
    <property type="project" value="TreeGrafter"/>
</dbReference>
<feature type="binding site" evidence="15 16">
    <location>
        <position position="118"/>
    </location>
    <ligand>
        <name>S-adenosyl-L-methionine</name>
        <dbReference type="ChEBI" id="CHEBI:59789"/>
    </ligand>
</feature>
<evidence type="ECO:0000256" key="14">
    <source>
        <dbReference type="ARBA" id="ARBA00047783"/>
    </source>
</evidence>
<dbReference type="EC" id="2.1.1.228" evidence="5 15"/>
<dbReference type="InterPro" id="IPR016009">
    <property type="entry name" value="tRNA_MeTrfase_TRMD/TRM10"/>
</dbReference>
<evidence type="ECO:0000256" key="1">
    <source>
        <dbReference type="ARBA" id="ARBA00002634"/>
    </source>
</evidence>
<dbReference type="AlphaFoldDB" id="A0A1G2SAL1"/>
<dbReference type="PANTHER" id="PTHR46417:SF1">
    <property type="entry name" value="TRNA (GUANINE-N(1)-)-METHYLTRANSFERASE"/>
    <property type="match status" value="1"/>
</dbReference>
<reference evidence="19 20" key="1">
    <citation type="journal article" date="2016" name="Nat. Commun.">
        <title>Thousands of microbial genomes shed light on interconnected biogeochemical processes in an aquifer system.</title>
        <authorList>
            <person name="Anantharaman K."/>
            <person name="Brown C.T."/>
            <person name="Hug L.A."/>
            <person name="Sharon I."/>
            <person name="Castelle C.J."/>
            <person name="Probst A.J."/>
            <person name="Thomas B.C."/>
            <person name="Singh A."/>
            <person name="Wilkins M.J."/>
            <person name="Karaoz U."/>
            <person name="Brodie E.L."/>
            <person name="Williams K.H."/>
            <person name="Hubbard S.S."/>
            <person name="Banfield J.F."/>
        </authorList>
    </citation>
    <scope>NUCLEOTIDE SEQUENCE [LARGE SCALE GENOMIC DNA]</scope>
</reference>
<dbReference type="HAMAP" id="MF_00605">
    <property type="entry name" value="TrmD"/>
    <property type="match status" value="1"/>
</dbReference>
<evidence type="ECO:0000256" key="3">
    <source>
        <dbReference type="ARBA" id="ARBA00007630"/>
    </source>
</evidence>
<dbReference type="InterPro" id="IPR002649">
    <property type="entry name" value="tRNA_m1G_MeTrfase_TrmD"/>
</dbReference>
<dbReference type="PIRSF" id="PIRSF000386">
    <property type="entry name" value="tRNA_mtase"/>
    <property type="match status" value="1"/>
</dbReference>
<comment type="catalytic activity">
    <reaction evidence="14 15 17">
        <text>guanosine(37) in tRNA + S-adenosyl-L-methionine = N(1)-methylguanosine(37) in tRNA + S-adenosyl-L-homocysteine + H(+)</text>
        <dbReference type="Rhea" id="RHEA:36899"/>
        <dbReference type="Rhea" id="RHEA-COMP:10145"/>
        <dbReference type="Rhea" id="RHEA-COMP:10147"/>
        <dbReference type="ChEBI" id="CHEBI:15378"/>
        <dbReference type="ChEBI" id="CHEBI:57856"/>
        <dbReference type="ChEBI" id="CHEBI:59789"/>
        <dbReference type="ChEBI" id="CHEBI:73542"/>
        <dbReference type="ChEBI" id="CHEBI:74269"/>
        <dbReference type="EC" id="2.1.1.228"/>
    </reaction>
</comment>
<name>A0A1G2SAL1_9BACT</name>
<keyword evidence="10 15" id="KW-0949">S-adenosyl-L-methionine</keyword>
<dbReference type="PANTHER" id="PTHR46417">
    <property type="entry name" value="TRNA (GUANINE-N(1)-)-METHYLTRANSFERASE"/>
    <property type="match status" value="1"/>
</dbReference>
<evidence type="ECO:0000313" key="19">
    <source>
        <dbReference type="EMBL" id="OHA81361.1"/>
    </source>
</evidence>
<dbReference type="Gene3D" id="3.40.1280.10">
    <property type="match status" value="1"/>
</dbReference>
<keyword evidence="8 15" id="KW-0489">Methyltransferase</keyword>
<keyword evidence="11 15" id="KW-0819">tRNA processing</keyword>
<dbReference type="Proteomes" id="UP000179118">
    <property type="component" value="Unassembled WGS sequence"/>
</dbReference>
<dbReference type="GO" id="GO:0052906">
    <property type="term" value="F:tRNA (guanine(37)-N1)-methyltransferase activity"/>
    <property type="evidence" value="ECO:0007669"/>
    <property type="project" value="UniProtKB-UniRule"/>
</dbReference>
<evidence type="ECO:0000259" key="18">
    <source>
        <dbReference type="Pfam" id="PF01746"/>
    </source>
</evidence>
<evidence type="ECO:0000256" key="6">
    <source>
        <dbReference type="ARBA" id="ARBA00014679"/>
    </source>
</evidence>
<evidence type="ECO:0000256" key="5">
    <source>
        <dbReference type="ARBA" id="ARBA00012807"/>
    </source>
</evidence>
<keyword evidence="7 15" id="KW-0963">Cytoplasm</keyword>
<evidence type="ECO:0000256" key="12">
    <source>
        <dbReference type="ARBA" id="ARBA00029736"/>
    </source>
</evidence>
<dbReference type="InterPro" id="IPR023148">
    <property type="entry name" value="tRNA_m1G_MeTrfase_C_sf"/>
</dbReference>
<dbReference type="Gene3D" id="1.10.1270.20">
    <property type="entry name" value="tRNA(m1g37)methyltransferase, domain 2"/>
    <property type="match status" value="1"/>
</dbReference>
<evidence type="ECO:0000256" key="17">
    <source>
        <dbReference type="RuleBase" id="RU003464"/>
    </source>
</evidence>
<proteinExistence type="inferred from homology"/>
<evidence type="ECO:0000256" key="9">
    <source>
        <dbReference type="ARBA" id="ARBA00022679"/>
    </source>
</evidence>
<dbReference type="SUPFAM" id="SSF75217">
    <property type="entry name" value="alpha/beta knot"/>
    <property type="match status" value="1"/>
</dbReference>
<comment type="function">
    <text evidence="1 15 17">Specifically methylates guanosine-37 in various tRNAs.</text>
</comment>
<protein>
    <recommendedName>
        <fullName evidence="6 15">tRNA (guanine-N(1)-)-methyltransferase</fullName>
        <ecNumber evidence="5 15">2.1.1.228</ecNumber>
    </recommendedName>
    <alternativeName>
        <fullName evidence="12 15">M1G-methyltransferase</fullName>
    </alternativeName>
    <alternativeName>
        <fullName evidence="13 15">tRNA [GM37] methyltransferase</fullName>
    </alternativeName>
</protein>
<evidence type="ECO:0000256" key="10">
    <source>
        <dbReference type="ARBA" id="ARBA00022691"/>
    </source>
</evidence>
<accession>A0A1G2SAL1</accession>
<comment type="caution">
    <text evidence="15">Lacks conserved residue(s) required for the propagation of feature annotation.</text>
</comment>
<evidence type="ECO:0000256" key="15">
    <source>
        <dbReference type="HAMAP-Rule" id="MF_00605"/>
    </source>
</evidence>
<evidence type="ECO:0000256" key="16">
    <source>
        <dbReference type="PIRSR" id="PIRSR000386-1"/>
    </source>
</evidence>
<comment type="caution">
    <text evidence="19">The sequence shown here is derived from an EMBL/GenBank/DDBJ whole genome shotgun (WGS) entry which is preliminary data.</text>
</comment>
<dbReference type="InterPro" id="IPR029028">
    <property type="entry name" value="Alpha/beta_knot_MTases"/>
</dbReference>
<dbReference type="GO" id="GO:0002939">
    <property type="term" value="P:tRNA N1-guanine methylation"/>
    <property type="evidence" value="ECO:0007669"/>
    <property type="project" value="TreeGrafter"/>
</dbReference>
<evidence type="ECO:0000256" key="8">
    <source>
        <dbReference type="ARBA" id="ARBA00022603"/>
    </source>
</evidence>
<comment type="subunit">
    <text evidence="4 15 17">Homodimer.</text>
</comment>
<dbReference type="EMBL" id="MHUT01000009">
    <property type="protein sequence ID" value="OHA81361.1"/>
    <property type="molecule type" value="Genomic_DNA"/>
</dbReference>
<keyword evidence="9 15" id="KW-0808">Transferase</keyword>
<dbReference type="Pfam" id="PF01746">
    <property type="entry name" value="tRNA_m1G_MT"/>
    <property type="match status" value="1"/>
</dbReference>
<evidence type="ECO:0000256" key="4">
    <source>
        <dbReference type="ARBA" id="ARBA00011738"/>
    </source>
</evidence>
<dbReference type="InterPro" id="IPR029026">
    <property type="entry name" value="tRNA_m1G_MTases_N"/>
</dbReference>
<comment type="subcellular location">
    <subcellularLocation>
        <location evidence="2 15 17">Cytoplasm</location>
    </subcellularLocation>
</comment>
<dbReference type="NCBIfam" id="NF000648">
    <property type="entry name" value="PRK00026.1"/>
    <property type="match status" value="1"/>
</dbReference>
<dbReference type="NCBIfam" id="TIGR00088">
    <property type="entry name" value="trmD"/>
    <property type="match status" value="1"/>
</dbReference>
<evidence type="ECO:0000256" key="13">
    <source>
        <dbReference type="ARBA" id="ARBA00033392"/>
    </source>
</evidence>
<sequence length="226" mass="25249">MRFHIVTIFPEAVRPYIDASILGRAQEAKHISVAYYDPRELSGNKWGKVDDRPYAGGPGMVMTAEPLLRTLEKIAKSIAKKKATKTKVILFAPGGKQFTNVYAKALVTKYTDIVLISGRYEGIDARVKKIFKAEEVSVGPFVLTGGEVPAMVVVDACARQIEGVLGRHESLEEERYLKTGATASPEMYTRPEVLEWKGKKYRVPKVLLGGDHKKIEEWRKSKQNKA</sequence>
<feature type="domain" description="tRNA methyltransferase TRMD/TRM10-type" evidence="18">
    <location>
        <begin position="1"/>
        <end position="224"/>
    </location>
</feature>
<evidence type="ECO:0000256" key="2">
    <source>
        <dbReference type="ARBA" id="ARBA00004496"/>
    </source>
</evidence>
<comment type="similarity">
    <text evidence="3 15 17">Belongs to the RNA methyltransferase TrmD family.</text>
</comment>
<gene>
    <name evidence="15" type="primary">trmD</name>
    <name evidence="19" type="ORF">A3D51_01935</name>
</gene>
<evidence type="ECO:0000256" key="11">
    <source>
        <dbReference type="ARBA" id="ARBA00022694"/>
    </source>
</evidence>
<evidence type="ECO:0000313" key="20">
    <source>
        <dbReference type="Proteomes" id="UP000179118"/>
    </source>
</evidence>
<evidence type="ECO:0000256" key="7">
    <source>
        <dbReference type="ARBA" id="ARBA00022490"/>
    </source>
</evidence>
<organism evidence="19 20">
    <name type="scientific">Candidatus Yonathbacteria bacterium RIFCSPHIGHO2_02_FULL_44_14</name>
    <dbReference type="NCBI Taxonomy" id="1802724"/>
    <lineage>
        <taxon>Bacteria</taxon>
        <taxon>Candidatus Yonathiibacteriota</taxon>
    </lineage>
</organism>